<evidence type="ECO:0000313" key="1">
    <source>
        <dbReference type="EMBL" id="MBT2332220.1"/>
    </source>
</evidence>
<organism evidence="1 2">
    <name type="scientific">Pseudomonas fluorescens</name>
    <dbReference type="NCBI Taxonomy" id="294"/>
    <lineage>
        <taxon>Bacteria</taxon>
        <taxon>Pseudomonadati</taxon>
        <taxon>Pseudomonadota</taxon>
        <taxon>Gammaproteobacteria</taxon>
        <taxon>Pseudomonadales</taxon>
        <taxon>Pseudomonadaceae</taxon>
        <taxon>Pseudomonas</taxon>
    </lineage>
</organism>
<dbReference type="EMBL" id="JAGGOB010000080">
    <property type="protein sequence ID" value="MBT2332220.1"/>
    <property type="molecule type" value="Genomic_DNA"/>
</dbReference>
<sequence length="129" mass="13663">MKASGTLPLVYSCSGCSNVAQLANTVALRLDRAGLAEMSCIVGVGGHVPALVNKACSGRRIIALDGCPLQCVQACLQQHNLRADVHVILSQLGWRKRFGVDCTQEEGEALFERLIPMIVGNDPADSESG</sequence>
<dbReference type="RefSeq" id="WP_214912325.1">
    <property type="nucleotide sequence ID" value="NZ_JAGGNX010000009.1"/>
</dbReference>
<reference evidence="1" key="1">
    <citation type="submission" date="2021-03" db="EMBL/GenBank/DDBJ databases">
        <title>Genomic analysis provides insights into the functional capacity of soil bacteria communities inhabiting an altitudinal gradient in the Atacama Desert.</title>
        <authorList>
            <person name="Gonzalez M."/>
            <person name="Maldonado J."/>
            <person name="Maza F."/>
            <person name="Hodar C."/>
            <person name="Cortes M."/>
            <person name="Palma R."/>
            <person name="Andreani C."/>
            <person name="Gaete A."/>
            <person name="Vasquez-Dean J."/>
            <person name="Acuna V."/>
            <person name="Aguado M."/>
            <person name="Mandakovic D."/>
            <person name="Latorre M."/>
            <person name="Orellana A."/>
            <person name="Gutierrez R."/>
            <person name="Montecino M."/>
            <person name="Allende M."/>
            <person name="Maass A."/>
            <person name="Cambiazo V."/>
        </authorList>
    </citation>
    <scope>NUCLEOTIDE SEQUENCE</scope>
    <source>
        <strain evidence="1">ISL-25</strain>
    </source>
</reference>
<protein>
    <submittedName>
        <fullName evidence="1">Zinc-binding protein</fullName>
    </submittedName>
</protein>
<dbReference type="InterPro" id="IPR014958">
    <property type="entry name" value="DGC"/>
</dbReference>
<accession>A0A944DT10</accession>
<dbReference type="PIRSF" id="PIRSF037181">
    <property type="entry name" value="DGC"/>
    <property type="match status" value="1"/>
</dbReference>
<dbReference type="AlphaFoldDB" id="A0A944DT10"/>
<comment type="caution">
    <text evidence="1">The sequence shown here is derived from an EMBL/GenBank/DDBJ whole genome shotgun (WGS) entry which is preliminary data.</text>
</comment>
<evidence type="ECO:0000313" key="2">
    <source>
        <dbReference type="Proteomes" id="UP000692896"/>
    </source>
</evidence>
<name>A0A944DT10_PSEFL</name>
<proteinExistence type="predicted"/>
<dbReference type="Pfam" id="PF08859">
    <property type="entry name" value="DGC"/>
    <property type="match status" value="1"/>
</dbReference>
<gene>
    <name evidence="1" type="ORF">J7E47_26245</name>
</gene>
<dbReference type="Proteomes" id="UP000692896">
    <property type="component" value="Unassembled WGS sequence"/>
</dbReference>